<dbReference type="GO" id="GO:0003960">
    <property type="term" value="F:quinone reductase (NADPH) activity"/>
    <property type="evidence" value="ECO:0007669"/>
    <property type="project" value="UniProtKB-EC"/>
</dbReference>
<dbReference type="InterPro" id="IPR013149">
    <property type="entry name" value="ADH-like_C"/>
</dbReference>
<dbReference type="PANTHER" id="PTHR48106">
    <property type="entry name" value="QUINONE OXIDOREDUCTASE PIG3-RELATED"/>
    <property type="match status" value="1"/>
</dbReference>
<dbReference type="InterPro" id="IPR036291">
    <property type="entry name" value="NAD(P)-bd_dom_sf"/>
</dbReference>
<comment type="caution">
    <text evidence="4">The sequence shown here is derived from an EMBL/GenBank/DDBJ whole genome shotgun (WGS) entry which is preliminary data.</text>
</comment>
<dbReference type="Gene3D" id="3.40.50.720">
    <property type="entry name" value="NAD(P)-binding Rossmann-like Domain"/>
    <property type="match status" value="1"/>
</dbReference>
<dbReference type="SMART" id="SM00829">
    <property type="entry name" value="PKS_ER"/>
    <property type="match status" value="1"/>
</dbReference>
<evidence type="ECO:0000313" key="4">
    <source>
        <dbReference type="EMBL" id="NYI07828.1"/>
    </source>
</evidence>
<dbReference type="InterPro" id="IPR013154">
    <property type="entry name" value="ADH-like_N"/>
</dbReference>
<evidence type="ECO:0000313" key="5">
    <source>
        <dbReference type="Proteomes" id="UP000567795"/>
    </source>
</evidence>
<dbReference type="Pfam" id="PF00107">
    <property type="entry name" value="ADH_zinc_N"/>
    <property type="match status" value="1"/>
</dbReference>
<dbReference type="EMBL" id="JACBZD010000002">
    <property type="protein sequence ID" value="NYI07828.1"/>
    <property type="molecule type" value="Genomic_DNA"/>
</dbReference>
<keyword evidence="1" id="KW-0521">NADP</keyword>
<organism evidence="4 5">
    <name type="scientific">Allostreptomyces psammosilenae</name>
    <dbReference type="NCBI Taxonomy" id="1892865"/>
    <lineage>
        <taxon>Bacteria</taxon>
        <taxon>Bacillati</taxon>
        <taxon>Actinomycetota</taxon>
        <taxon>Actinomycetes</taxon>
        <taxon>Kitasatosporales</taxon>
        <taxon>Streptomycetaceae</taxon>
        <taxon>Allostreptomyces</taxon>
    </lineage>
</organism>
<feature type="domain" description="Enoyl reductase (ER)" evidence="3">
    <location>
        <begin position="10"/>
        <end position="320"/>
    </location>
</feature>
<dbReference type="SUPFAM" id="SSF50129">
    <property type="entry name" value="GroES-like"/>
    <property type="match status" value="1"/>
</dbReference>
<protein>
    <submittedName>
        <fullName evidence="4">NADPH2:quinone reductase</fullName>
        <ecNumber evidence="4">1.6.5.5</ecNumber>
    </submittedName>
</protein>
<dbReference type="EC" id="1.6.5.5" evidence="4"/>
<dbReference type="GO" id="GO:0070402">
    <property type="term" value="F:NADPH binding"/>
    <property type="evidence" value="ECO:0007669"/>
    <property type="project" value="TreeGrafter"/>
</dbReference>
<proteinExistence type="predicted"/>
<dbReference type="SUPFAM" id="SSF51735">
    <property type="entry name" value="NAD(P)-binding Rossmann-fold domains"/>
    <property type="match status" value="1"/>
</dbReference>
<gene>
    <name evidence="4" type="ORF">FHU37_004857</name>
</gene>
<evidence type="ECO:0000259" key="3">
    <source>
        <dbReference type="SMART" id="SM00829"/>
    </source>
</evidence>
<dbReference type="Proteomes" id="UP000567795">
    <property type="component" value="Unassembled WGS sequence"/>
</dbReference>
<keyword evidence="2 4" id="KW-0560">Oxidoreductase</keyword>
<sequence>MRVVRATAVGGPEVLVAGEAPDPVAGPGQVVVGVSVAGIDFVETQLRRGESPGPALPELPYVPGAVVAGQVLSVGPDVDPDWVGRRVVTHGENGGYLERAVARAENLITVPEALDLADAAALLDDGSTAVGLLEGAPAEPAAWVLVEAAGGGVGSLLVQLARAAGARVIGAARGERKLALVRELGADLAVDYTEPDWAERVRRATGGAGPDLVFDGVGGAIGRAAFGVTARGGTFSVHGAASGASTVIDPEEVRLRRLTVVGLEQLADFLPQVRRRAERALAEAAAGRLRPVVGQTFPLERAADAHAAMESRRVIGKTLLLV</sequence>
<dbReference type="AlphaFoldDB" id="A0A853ABG1"/>
<reference evidence="4 5" key="1">
    <citation type="submission" date="2020-07" db="EMBL/GenBank/DDBJ databases">
        <title>Sequencing the genomes of 1000 actinobacteria strains.</title>
        <authorList>
            <person name="Klenk H.-P."/>
        </authorList>
    </citation>
    <scope>NUCLEOTIDE SEQUENCE [LARGE SCALE GENOMIC DNA]</scope>
    <source>
        <strain evidence="4 5">DSM 42178</strain>
    </source>
</reference>
<dbReference type="InterPro" id="IPR020843">
    <property type="entry name" value="ER"/>
</dbReference>
<keyword evidence="5" id="KW-1185">Reference proteome</keyword>
<dbReference type="InterPro" id="IPR011032">
    <property type="entry name" value="GroES-like_sf"/>
</dbReference>
<name>A0A853ABG1_9ACTN</name>
<accession>A0A853ABG1</accession>
<dbReference type="Gene3D" id="3.90.180.10">
    <property type="entry name" value="Medium-chain alcohol dehydrogenases, catalytic domain"/>
    <property type="match status" value="1"/>
</dbReference>
<dbReference type="RefSeq" id="WP_179816767.1">
    <property type="nucleotide sequence ID" value="NZ_JACBZD010000002.1"/>
</dbReference>
<dbReference type="Pfam" id="PF08240">
    <property type="entry name" value="ADH_N"/>
    <property type="match status" value="1"/>
</dbReference>
<evidence type="ECO:0000256" key="1">
    <source>
        <dbReference type="ARBA" id="ARBA00022857"/>
    </source>
</evidence>
<dbReference type="CDD" id="cd08244">
    <property type="entry name" value="MDR_enoyl_red"/>
    <property type="match status" value="1"/>
</dbReference>
<evidence type="ECO:0000256" key="2">
    <source>
        <dbReference type="ARBA" id="ARBA00023002"/>
    </source>
</evidence>